<dbReference type="Pfam" id="PF00106">
    <property type="entry name" value="adh_short"/>
    <property type="match status" value="1"/>
</dbReference>
<accession>A0A550C714</accession>
<sequence length="363" mass="38800">MSDSSTSAPPKEYRTAWEELEATSAPAACVQLGNTVALVTGANDPNAIGYHTALYLARGGAKVYVGARTKQKARQAISSIKALFEDKDLLLEPFVADLSDLSQVKTAADKLRASESRLNIIINNAAIADDPSNKTEYGLSTTMVVNYLAPCLLVKSLRPLLEETAKAGGDVRIVNMTSTVHTVIQSFDLDCKFSLNVDPSWSGPRSPIMQQYALSKLALVMFTKVLQRDFDNLDLPILVMSVFPGFTKTTRTLKLMGNSPDMIFSPSDCAFTGLFAATEPSVRTSGKYGGAYIVPFGVIGKSTETAEDEELGRKFAVCSHAIHPHTQLTALLGVCVCVRLSGSVFVSCPSLLTTGVVGLAFGG</sequence>
<evidence type="ECO:0000256" key="1">
    <source>
        <dbReference type="ARBA" id="ARBA00006484"/>
    </source>
</evidence>
<organism evidence="5 6">
    <name type="scientific">Schizophyllum amplum</name>
    <dbReference type="NCBI Taxonomy" id="97359"/>
    <lineage>
        <taxon>Eukaryota</taxon>
        <taxon>Fungi</taxon>
        <taxon>Dikarya</taxon>
        <taxon>Basidiomycota</taxon>
        <taxon>Agaricomycotina</taxon>
        <taxon>Agaricomycetes</taxon>
        <taxon>Agaricomycetidae</taxon>
        <taxon>Agaricales</taxon>
        <taxon>Schizophyllaceae</taxon>
        <taxon>Schizophyllum</taxon>
    </lineage>
</organism>
<dbReference type="STRING" id="97359.A0A550C714"/>
<reference evidence="5 6" key="1">
    <citation type="journal article" date="2019" name="New Phytol.">
        <title>Comparative genomics reveals unique wood-decay strategies and fruiting body development in the Schizophyllaceae.</title>
        <authorList>
            <person name="Almasi E."/>
            <person name="Sahu N."/>
            <person name="Krizsan K."/>
            <person name="Balint B."/>
            <person name="Kovacs G.M."/>
            <person name="Kiss B."/>
            <person name="Cseklye J."/>
            <person name="Drula E."/>
            <person name="Henrissat B."/>
            <person name="Nagy I."/>
            <person name="Chovatia M."/>
            <person name="Adam C."/>
            <person name="LaButti K."/>
            <person name="Lipzen A."/>
            <person name="Riley R."/>
            <person name="Grigoriev I.V."/>
            <person name="Nagy L.G."/>
        </authorList>
    </citation>
    <scope>NUCLEOTIDE SEQUENCE [LARGE SCALE GENOMIC DNA]</scope>
    <source>
        <strain evidence="5 6">NL-1724</strain>
    </source>
</reference>
<evidence type="ECO:0000256" key="4">
    <source>
        <dbReference type="RuleBase" id="RU000363"/>
    </source>
</evidence>
<gene>
    <name evidence="5" type="ORF">BD626DRAFT_632384</name>
</gene>
<keyword evidence="3" id="KW-0560">Oxidoreductase</keyword>
<evidence type="ECO:0000256" key="2">
    <source>
        <dbReference type="ARBA" id="ARBA00022857"/>
    </source>
</evidence>
<dbReference type="InterPro" id="IPR036291">
    <property type="entry name" value="NAD(P)-bd_dom_sf"/>
</dbReference>
<comment type="similarity">
    <text evidence="1 4">Belongs to the short-chain dehydrogenases/reductases (SDR) family.</text>
</comment>
<dbReference type="GO" id="GO:0016491">
    <property type="term" value="F:oxidoreductase activity"/>
    <property type="evidence" value="ECO:0007669"/>
    <property type="project" value="UniProtKB-KW"/>
</dbReference>
<dbReference type="EMBL" id="VDMD01000021">
    <property type="protein sequence ID" value="TRM60600.1"/>
    <property type="molecule type" value="Genomic_DNA"/>
</dbReference>
<name>A0A550C714_9AGAR</name>
<dbReference type="Proteomes" id="UP000320762">
    <property type="component" value="Unassembled WGS sequence"/>
</dbReference>
<evidence type="ECO:0000313" key="5">
    <source>
        <dbReference type="EMBL" id="TRM60600.1"/>
    </source>
</evidence>
<protein>
    <recommendedName>
        <fullName evidence="7">NAD(P)-binding protein</fullName>
    </recommendedName>
</protein>
<keyword evidence="6" id="KW-1185">Reference proteome</keyword>
<dbReference type="OrthoDB" id="191139at2759"/>
<dbReference type="Gene3D" id="3.40.50.720">
    <property type="entry name" value="NAD(P)-binding Rossmann-like Domain"/>
    <property type="match status" value="1"/>
</dbReference>
<dbReference type="PANTHER" id="PTHR24320:SF282">
    <property type="entry name" value="WW DOMAIN-CONTAINING OXIDOREDUCTASE"/>
    <property type="match status" value="1"/>
</dbReference>
<dbReference type="PANTHER" id="PTHR24320">
    <property type="entry name" value="RETINOL DEHYDROGENASE"/>
    <property type="match status" value="1"/>
</dbReference>
<dbReference type="SUPFAM" id="SSF51735">
    <property type="entry name" value="NAD(P)-binding Rossmann-fold domains"/>
    <property type="match status" value="1"/>
</dbReference>
<evidence type="ECO:0000256" key="3">
    <source>
        <dbReference type="ARBA" id="ARBA00023002"/>
    </source>
</evidence>
<dbReference type="PRINTS" id="PR00080">
    <property type="entry name" value="SDRFAMILY"/>
</dbReference>
<evidence type="ECO:0000313" key="6">
    <source>
        <dbReference type="Proteomes" id="UP000320762"/>
    </source>
</evidence>
<dbReference type="AlphaFoldDB" id="A0A550C714"/>
<dbReference type="InterPro" id="IPR002347">
    <property type="entry name" value="SDR_fam"/>
</dbReference>
<comment type="caution">
    <text evidence="5">The sequence shown here is derived from an EMBL/GenBank/DDBJ whole genome shotgun (WGS) entry which is preliminary data.</text>
</comment>
<proteinExistence type="inferred from homology"/>
<keyword evidence="2" id="KW-0521">NADP</keyword>
<evidence type="ECO:0008006" key="7">
    <source>
        <dbReference type="Google" id="ProtNLM"/>
    </source>
</evidence>
<dbReference type="PRINTS" id="PR00081">
    <property type="entry name" value="GDHRDH"/>
</dbReference>